<feature type="region of interest" description="Disordered" evidence="1">
    <location>
        <begin position="22"/>
        <end position="46"/>
    </location>
</feature>
<dbReference type="AlphaFoldDB" id="A0A085LZP4"/>
<sequence length="170" mass="18965">MIHYGGGRAPFGFFFRKTGSRDIGSSVRGRRPLSLSSRQPSSSRNSISSSVFWSAQASSLVVSHRLFVGSSAPLRPILRNDKIKVPYDERLGVVYQITYGCKTSYIGEAGNFLLHRYNQHLDGISRYNNARRKANETQESAEVPQAQDESVPAIIPQRRGGGRRRNPSRP</sequence>
<feature type="region of interest" description="Disordered" evidence="1">
    <location>
        <begin position="132"/>
        <end position="170"/>
    </location>
</feature>
<feature type="compositionally biased region" description="Low complexity" evidence="1">
    <location>
        <begin position="24"/>
        <end position="46"/>
    </location>
</feature>
<proteinExistence type="predicted"/>
<dbReference type="Proteomes" id="UP000030764">
    <property type="component" value="Unassembled WGS sequence"/>
</dbReference>
<organism evidence="2 3">
    <name type="scientific">Trichuris suis</name>
    <name type="common">pig whipworm</name>
    <dbReference type="NCBI Taxonomy" id="68888"/>
    <lineage>
        <taxon>Eukaryota</taxon>
        <taxon>Metazoa</taxon>
        <taxon>Ecdysozoa</taxon>
        <taxon>Nematoda</taxon>
        <taxon>Enoplea</taxon>
        <taxon>Dorylaimia</taxon>
        <taxon>Trichinellida</taxon>
        <taxon>Trichuridae</taxon>
        <taxon>Trichuris</taxon>
    </lineage>
</organism>
<evidence type="ECO:0000313" key="3">
    <source>
        <dbReference type="Proteomes" id="UP000030764"/>
    </source>
</evidence>
<accession>A0A085LZP4</accession>
<reference evidence="2 3" key="1">
    <citation type="journal article" date="2014" name="Nat. Genet.">
        <title>Genome and transcriptome of the porcine whipworm Trichuris suis.</title>
        <authorList>
            <person name="Jex A.R."/>
            <person name="Nejsum P."/>
            <person name="Schwarz E.M."/>
            <person name="Hu L."/>
            <person name="Young N.D."/>
            <person name="Hall R.S."/>
            <person name="Korhonen P.K."/>
            <person name="Liao S."/>
            <person name="Thamsborg S."/>
            <person name="Xia J."/>
            <person name="Xu P."/>
            <person name="Wang S."/>
            <person name="Scheerlinck J.P."/>
            <person name="Hofmann A."/>
            <person name="Sternberg P.W."/>
            <person name="Wang J."/>
            <person name="Gasser R.B."/>
        </authorList>
    </citation>
    <scope>NUCLEOTIDE SEQUENCE [LARGE SCALE GENOMIC DNA]</scope>
    <source>
        <strain evidence="2">DCEP-RM93M</strain>
    </source>
</reference>
<protein>
    <recommendedName>
        <fullName evidence="4">GIY-YIG domain-containing protein</fullName>
    </recommendedName>
</protein>
<feature type="compositionally biased region" description="Basic residues" evidence="1">
    <location>
        <begin position="160"/>
        <end position="170"/>
    </location>
</feature>
<dbReference type="EMBL" id="KL363253">
    <property type="protein sequence ID" value="KFD50440.1"/>
    <property type="molecule type" value="Genomic_DNA"/>
</dbReference>
<name>A0A085LZP4_9BILA</name>
<evidence type="ECO:0008006" key="4">
    <source>
        <dbReference type="Google" id="ProtNLM"/>
    </source>
</evidence>
<evidence type="ECO:0000256" key="1">
    <source>
        <dbReference type="SAM" id="MobiDB-lite"/>
    </source>
</evidence>
<evidence type="ECO:0000313" key="2">
    <source>
        <dbReference type="EMBL" id="KFD50440.1"/>
    </source>
</evidence>
<gene>
    <name evidence="2" type="ORF">M513_08667</name>
</gene>
<keyword evidence="3" id="KW-1185">Reference proteome</keyword>